<comment type="caution">
    <text evidence="1">The sequence shown here is derived from an EMBL/GenBank/DDBJ whole genome shotgun (WGS) entry which is preliminary data.</text>
</comment>
<sequence>MSRLGKEKYRSGARMFFLQPTPQGPRPCTATHGGYLCVKENMCASKSICPSPSLSFPLHPLYRLSYLRISPQSLCGDTD</sequence>
<dbReference type="AlphaFoldDB" id="A0A4Z0VAB2"/>
<dbReference type="EMBL" id="SJSA01000001">
    <property type="protein sequence ID" value="TGG40735.1"/>
    <property type="molecule type" value="Genomic_DNA"/>
</dbReference>
<gene>
    <name evidence="1" type="ORF">EZ315_08705</name>
</gene>
<organism evidence="1 2">
    <name type="scientific">Duncaniella freteri</name>
    <dbReference type="NCBI Taxonomy" id="2530391"/>
    <lineage>
        <taxon>Bacteria</taxon>
        <taxon>Pseudomonadati</taxon>
        <taxon>Bacteroidota</taxon>
        <taxon>Bacteroidia</taxon>
        <taxon>Bacteroidales</taxon>
        <taxon>Muribaculaceae</taxon>
        <taxon>Duncaniella</taxon>
    </lineage>
</organism>
<proteinExistence type="predicted"/>
<evidence type="ECO:0000313" key="1">
    <source>
        <dbReference type="EMBL" id="TGG40735.1"/>
    </source>
</evidence>
<evidence type="ECO:0000313" key="2">
    <source>
        <dbReference type="Proteomes" id="UP000297635"/>
    </source>
</evidence>
<accession>A0A4Z0VAB2</accession>
<protein>
    <submittedName>
        <fullName evidence="1">Uncharacterized protein</fullName>
    </submittedName>
</protein>
<dbReference type="Proteomes" id="UP000297635">
    <property type="component" value="Unassembled WGS sequence"/>
</dbReference>
<name>A0A4Z0VAB2_9BACT</name>
<keyword evidence="2" id="KW-1185">Reference proteome</keyword>
<reference evidence="1 2" key="1">
    <citation type="submission" date="2019-02" db="EMBL/GenBank/DDBJ databases">
        <title>Isolation and identification of novel species under the genus Muribaculum.</title>
        <authorList>
            <person name="Miyake S."/>
            <person name="Ding Y."/>
            <person name="Low A."/>
            <person name="Soh M."/>
            <person name="Seedorf H."/>
        </authorList>
    </citation>
    <scope>NUCLEOTIDE SEQUENCE [LARGE SCALE GENOMIC DNA]</scope>
    <source>
        <strain evidence="1 2">TLL-A3</strain>
    </source>
</reference>